<dbReference type="STRING" id="1344003.SAMN05445060_1651"/>
<feature type="domain" description="Transcription regulator AsnC/Lrp ligand binding" evidence="4">
    <location>
        <begin position="253"/>
        <end position="318"/>
    </location>
</feature>
<sequence>MSGLSFDTSIFDLVDAQIMRCIQLYPRVPFSQVGEMLGVAEQTVARRYRRLRRDGLIRVTLAVDPSAMGETVWLARIRCRPEASQGIATALAKRDDVSWVTINSAGWEVDFSLRSTSAAYADELLTRMLPKTAQVLDVTVVAFIHVFIGGAATDWPGLVDVIPADAAGALADSARRDVGRGPDGVPAISRDDRLLIEQLQMDGRTSISMLSRITGSPPGKIGRRLSALLASGVVYFDVDFAPAATGQWSSALWLTVEAQQLAAVGSALAAEPGIPFAAAITGAANVTATIITPDLSSLYTFVTERLADLDGITGYEISPRTRLVKQSGALVDGDRLAPPVLRPS</sequence>
<dbReference type="AlphaFoldDB" id="A0A1N7EYX0"/>
<dbReference type="SMART" id="SM00344">
    <property type="entry name" value="HTH_ASNC"/>
    <property type="match status" value="2"/>
</dbReference>
<dbReference type="Pfam" id="PF01037">
    <property type="entry name" value="AsnC_trans_reg"/>
    <property type="match status" value="1"/>
</dbReference>
<dbReference type="GO" id="GO:0043200">
    <property type="term" value="P:response to amino acid"/>
    <property type="evidence" value="ECO:0007669"/>
    <property type="project" value="TreeGrafter"/>
</dbReference>
<dbReference type="EMBL" id="FTNT01000004">
    <property type="protein sequence ID" value="SIR93192.1"/>
    <property type="molecule type" value="Genomic_DNA"/>
</dbReference>
<evidence type="ECO:0000256" key="3">
    <source>
        <dbReference type="ARBA" id="ARBA00023163"/>
    </source>
</evidence>
<dbReference type="InterPro" id="IPR036388">
    <property type="entry name" value="WH-like_DNA-bd_sf"/>
</dbReference>
<organism evidence="6 7">
    <name type="scientific">Williamsia sterculiae</name>
    <dbReference type="NCBI Taxonomy" id="1344003"/>
    <lineage>
        <taxon>Bacteria</taxon>
        <taxon>Bacillati</taxon>
        <taxon>Actinomycetota</taxon>
        <taxon>Actinomycetes</taxon>
        <taxon>Mycobacteriales</taxon>
        <taxon>Nocardiaceae</taxon>
        <taxon>Williamsia</taxon>
    </lineage>
</organism>
<keyword evidence="2" id="KW-0238">DNA-binding</keyword>
<evidence type="ECO:0000256" key="1">
    <source>
        <dbReference type="ARBA" id="ARBA00023015"/>
    </source>
</evidence>
<evidence type="ECO:0000259" key="5">
    <source>
        <dbReference type="Pfam" id="PF13404"/>
    </source>
</evidence>
<dbReference type="InterPro" id="IPR019888">
    <property type="entry name" value="Tscrpt_reg_AsnC-like"/>
</dbReference>
<dbReference type="InterPro" id="IPR011008">
    <property type="entry name" value="Dimeric_a/b-barrel"/>
</dbReference>
<dbReference type="PANTHER" id="PTHR30154">
    <property type="entry name" value="LEUCINE-RESPONSIVE REGULATORY PROTEIN"/>
    <property type="match status" value="1"/>
</dbReference>
<keyword evidence="7" id="KW-1185">Reference proteome</keyword>
<dbReference type="Gene3D" id="3.30.70.920">
    <property type="match status" value="1"/>
</dbReference>
<name>A0A1N7EYX0_9NOCA</name>
<protein>
    <submittedName>
        <fullName evidence="6">Transcriptional regulator, AsnC family</fullName>
    </submittedName>
</protein>
<feature type="domain" description="HTH asnC-type" evidence="5">
    <location>
        <begin position="12"/>
        <end position="52"/>
    </location>
</feature>
<evidence type="ECO:0000259" key="4">
    <source>
        <dbReference type="Pfam" id="PF01037"/>
    </source>
</evidence>
<evidence type="ECO:0000256" key="2">
    <source>
        <dbReference type="ARBA" id="ARBA00023125"/>
    </source>
</evidence>
<dbReference type="Gene3D" id="1.10.10.10">
    <property type="entry name" value="Winged helix-like DNA-binding domain superfamily/Winged helix DNA-binding domain"/>
    <property type="match status" value="2"/>
</dbReference>
<dbReference type="PANTHER" id="PTHR30154:SF34">
    <property type="entry name" value="TRANSCRIPTIONAL REGULATOR AZLB"/>
    <property type="match status" value="1"/>
</dbReference>
<dbReference type="Pfam" id="PF13404">
    <property type="entry name" value="HTH_AsnC-type"/>
    <property type="match status" value="1"/>
</dbReference>
<keyword evidence="3" id="KW-0804">Transcription</keyword>
<keyword evidence="1" id="KW-0805">Transcription regulation</keyword>
<evidence type="ECO:0000313" key="6">
    <source>
        <dbReference type="EMBL" id="SIR93192.1"/>
    </source>
</evidence>
<dbReference type="Proteomes" id="UP000186218">
    <property type="component" value="Unassembled WGS sequence"/>
</dbReference>
<dbReference type="GO" id="GO:0043565">
    <property type="term" value="F:sequence-specific DNA binding"/>
    <property type="evidence" value="ECO:0007669"/>
    <property type="project" value="InterPro"/>
</dbReference>
<dbReference type="InterPro" id="IPR019887">
    <property type="entry name" value="Tscrpt_reg_AsnC/Lrp_C"/>
</dbReference>
<accession>A0A1N7EYX0</accession>
<dbReference type="SUPFAM" id="SSF54909">
    <property type="entry name" value="Dimeric alpha+beta barrel"/>
    <property type="match status" value="1"/>
</dbReference>
<evidence type="ECO:0000313" key="7">
    <source>
        <dbReference type="Proteomes" id="UP000186218"/>
    </source>
</evidence>
<proteinExistence type="predicted"/>
<dbReference type="InterPro" id="IPR000485">
    <property type="entry name" value="AsnC-type_HTH_dom"/>
</dbReference>
<dbReference type="GO" id="GO:0005829">
    <property type="term" value="C:cytosol"/>
    <property type="evidence" value="ECO:0007669"/>
    <property type="project" value="TreeGrafter"/>
</dbReference>
<dbReference type="PRINTS" id="PR00033">
    <property type="entry name" value="HTHASNC"/>
</dbReference>
<dbReference type="InterPro" id="IPR036390">
    <property type="entry name" value="WH_DNA-bd_sf"/>
</dbReference>
<reference evidence="6 7" key="1">
    <citation type="submission" date="2017-01" db="EMBL/GenBank/DDBJ databases">
        <authorList>
            <person name="Mah S.A."/>
            <person name="Swanson W.J."/>
            <person name="Moy G.W."/>
            <person name="Vacquier V.D."/>
        </authorList>
    </citation>
    <scope>NUCLEOTIDE SEQUENCE [LARGE SCALE GENOMIC DNA]</scope>
    <source>
        <strain evidence="6 7">CPCC 203464</strain>
    </source>
</reference>
<dbReference type="SUPFAM" id="SSF46785">
    <property type="entry name" value="Winged helix' DNA-binding domain"/>
    <property type="match status" value="1"/>
</dbReference>
<gene>
    <name evidence="6" type="ORF">SAMN05445060_1651</name>
</gene>